<keyword evidence="8 10" id="KW-0067">ATP-binding</keyword>
<evidence type="ECO:0000256" key="1">
    <source>
        <dbReference type="ARBA" id="ARBA00009776"/>
    </source>
</evidence>
<proteinExistence type="inferred from homology"/>
<evidence type="ECO:0000256" key="7">
    <source>
        <dbReference type="ARBA" id="ARBA00022777"/>
    </source>
</evidence>
<comment type="caution">
    <text evidence="12">The sequence shown here is derived from an EMBL/GenBank/DDBJ whole genome shotgun (WGS) entry which is preliminary data.</text>
</comment>
<gene>
    <name evidence="10 12" type="primary">tmk</name>
    <name evidence="12" type="ORF">Bequi_03345</name>
</gene>
<evidence type="ECO:0000256" key="4">
    <source>
        <dbReference type="ARBA" id="ARBA00022679"/>
    </source>
</evidence>
<feature type="domain" description="Thymidylate kinase-like" evidence="11">
    <location>
        <begin position="27"/>
        <end position="217"/>
    </location>
</feature>
<evidence type="ECO:0000256" key="5">
    <source>
        <dbReference type="ARBA" id="ARBA00022727"/>
    </source>
</evidence>
<sequence>MSPFSTGAHSLRVPSPHAARRGLFLSFEGGDGAGKSTQMALLREHLVKERSVSEDLVLTTREPGGTPMGAQLRELVLHGDHMSPRTEALLYTADRAHHIDTVVRPHLERGGLVLADRYVDSSVAYQGAGRELEPEQVAALNLWATGGIMPHRTILLDLAPEALEERRPAESLDRLERAGRDFHRAVRKEFLGLAAAEPERFVVIDASQPRESIHAQIVDALSEELSAFDPTFEQTVAARPPSEER</sequence>
<dbReference type="PANTHER" id="PTHR10344">
    <property type="entry name" value="THYMIDYLATE KINASE"/>
    <property type="match status" value="1"/>
</dbReference>
<protein>
    <recommendedName>
        <fullName evidence="3 10">Thymidylate kinase</fullName>
        <ecNumber evidence="2 10">2.7.4.9</ecNumber>
    </recommendedName>
    <alternativeName>
        <fullName evidence="10">dTMP kinase</fullName>
    </alternativeName>
</protein>
<dbReference type="InterPro" id="IPR027417">
    <property type="entry name" value="P-loop_NTPase"/>
</dbReference>
<dbReference type="RefSeq" id="WP_249736527.1">
    <property type="nucleotide sequence ID" value="NZ_JAKNCJ010000001.1"/>
</dbReference>
<evidence type="ECO:0000256" key="10">
    <source>
        <dbReference type="HAMAP-Rule" id="MF_00165"/>
    </source>
</evidence>
<dbReference type="HAMAP" id="MF_00165">
    <property type="entry name" value="Thymidylate_kinase"/>
    <property type="match status" value="1"/>
</dbReference>
<dbReference type="Proteomes" id="UP001203761">
    <property type="component" value="Unassembled WGS sequence"/>
</dbReference>
<dbReference type="Pfam" id="PF02223">
    <property type="entry name" value="Thymidylate_kin"/>
    <property type="match status" value="1"/>
</dbReference>
<dbReference type="SUPFAM" id="SSF52540">
    <property type="entry name" value="P-loop containing nucleoside triphosphate hydrolases"/>
    <property type="match status" value="1"/>
</dbReference>
<evidence type="ECO:0000256" key="6">
    <source>
        <dbReference type="ARBA" id="ARBA00022741"/>
    </source>
</evidence>
<keyword evidence="13" id="KW-1185">Reference proteome</keyword>
<reference evidence="12" key="1">
    <citation type="submission" date="2022-02" db="EMBL/GenBank/DDBJ databases">
        <authorList>
            <person name="Lee M."/>
            <person name="Kim S.-J."/>
            <person name="Jung M.-Y."/>
        </authorList>
    </citation>
    <scope>NUCLEOTIDE SEQUENCE</scope>
    <source>
        <strain evidence="12">JHP9</strain>
    </source>
</reference>
<evidence type="ECO:0000259" key="11">
    <source>
        <dbReference type="Pfam" id="PF02223"/>
    </source>
</evidence>
<name>A0ABT0QXL6_9MICO</name>
<dbReference type="InterPro" id="IPR039430">
    <property type="entry name" value="Thymidylate_kin-like_dom"/>
</dbReference>
<evidence type="ECO:0000313" key="12">
    <source>
        <dbReference type="EMBL" id="MCL6422427.1"/>
    </source>
</evidence>
<feature type="binding site" evidence="10">
    <location>
        <begin position="29"/>
        <end position="36"/>
    </location>
    <ligand>
        <name>ATP</name>
        <dbReference type="ChEBI" id="CHEBI:30616"/>
    </ligand>
</feature>
<dbReference type="PANTHER" id="PTHR10344:SF4">
    <property type="entry name" value="UMP-CMP KINASE 2, MITOCHONDRIAL"/>
    <property type="match status" value="1"/>
</dbReference>
<keyword evidence="6 10" id="KW-0547">Nucleotide-binding</keyword>
<dbReference type="CDD" id="cd01672">
    <property type="entry name" value="TMPK"/>
    <property type="match status" value="1"/>
</dbReference>
<dbReference type="Gene3D" id="3.40.50.300">
    <property type="entry name" value="P-loop containing nucleotide triphosphate hydrolases"/>
    <property type="match status" value="1"/>
</dbReference>
<dbReference type="EC" id="2.7.4.9" evidence="2 10"/>
<dbReference type="NCBIfam" id="TIGR00041">
    <property type="entry name" value="DTMP_kinase"/>
    <property type="match status" value="1"/>
</dbReference>
<accession>A0ABT0QXL6</accession>
<keyword evidence="4 10" id="KW-0808">Transferase</keyword>
<comment type="similarity">
    <text evidence="1 10">Belongs to the thymidylate kinase family.</text>
</comment>
<dbReference type="EMBL" id="JAKNCJ010000001">
    <property type="protein sequence ID" value="MCL6422427.1"/>
    <property type="molecule type" value="Genomic_DNA"/>
</dbReference>
<comment type="catalytic activity">
    <reaction evidence="9 10">
        <text>dTMP + ATP = dTDP + ADP</text>
        <dbReference type="Rhea" id="RHEA:13517"/>
        <dbReference type="ChEBI" id="CHEBI:30616"/>
        <dbReference type="ChEBI" id="CHEBI:58369"/>
        <dbReference type="ChEBI" id="CHEBI:63528"/>
        <dbReference type="ChEBI" id="CHEBI:456216"/>
        <dbReference type="EC" id="2.7.4.9"/>
    </reaction>
</comment>
<evidence type="ECO:0000256" key="8">
    <source>
        <dbReference type="ARBA" id="ARBA00022840"/>
    </source>
</evidence>
<keyword evidence="5 10" id="KW-0545">Nucleotide biosynthesis</keyword>
<organism evidence="12 13">
    <name type="scientific">Brachybacterium equifaecis</name>
    <dbReference type="NCBI Taxonomy" id="2910770"/>
    <lineage>
        <taxon>Bacteria</taxon>
        <taxon>Bacillati</taxon>
        <taxon>Actinomycetota</taxon>
        <taxon>Actinomycetes</taxon>
        <taxon>Micrococcales</taxon>
        <taxon>Dermabacteraceae</taxon>
        <taxon>Brachybacterium</taxon>
    </lineage>
</organism>
<keyword evidence="7 10" id="KW-0418">Kinase</keyword>
<evidence type="ECO:0000256" key="3">
    <source>
        <dbReference type="ARBA" id="ARBA00017144"/>
    </source>
</evidence>
<evidence type="ECO:0000313" key="13">
    <source>
        <dbReference type="Proteomes" id="UP001203761"/>
    </source>
</evidence>
<dbReference type="InterPro" id="IPR018094">
    <property type="entry name" value="Thymidylate_kinase"/>
</dbReference>
<evidence type="ECO:0000256" key="2">
    <source>
        <dbReference type="ARBA" id="ARBA00012980"/>
    </source>
</evidence>
<comment type="function">
    <text evidence="10">Phosphorylation of dTMP to form dTDP in both de novo and salvage pathways of dTTP synthesis.</text>
</comment>
<evidence type="ECO:0000256" key="9">
    <source>
        <dbReference type="ARBA" id="ARBA00048743"/>
    </source>
</evidence>
<dbReference type="GO" id="GO:0004798">
    <property type="term" value="F:dTMP kinase activity"/>
    <property type="evidence" value="ECO:0007669"/>
    <property type="project" value="UniProtKB-EC"/>
</dbReference>